<sequence>MKDEYSLLNNVEIDFSQYVIEEVNELEKKK</sequence>
<dbReference type="EMBL" id="JABSWW010000001">
    <property type="protein sequence ID" value="NRT91880.1"/>
    <property type="molecule type" value="Genomic_DNA"/>
</dbReference>
<proteinExistence type="predicted"/>
<name>A0AAX0B8Z5_CLOBE</name>
<evidence type="ECO:0000313" key="2">
    <source>
        <dbReference type="Proteomes" id="UP001193748"/>
    </source>
</evidence>
<organism evidence="1 2">
    <name type="scientific">Clostridium beijerinckii</name>
    <name type="common">Clostridium MP</name>
    <dbReference type="NCBI Taxonomy" id="1520"/>
    <lineage>
        <taxon>Bacteria</taxon>
        <taxon>Bacillati</taxon>
        <taxon>Bacillota</taxon>
        <taxon>Clostridia</taxon>
        <taxon>Eubacteriales</taxon>
        <taxon>Clostridiaceae</taxon>
        <taxon>Clostridium</taxon>
    </lineage>
</organism>
<reference evidence="1" key="2">
    <citation type="journal article" date="2022" name="Nat. Biotechnol.">
        <title>Carbon-negative production of acetone and isopropanol by gas fermentation at industrial pilot scale.</title>
        <authorList>
            <person name="Liew F.E."/>
            <person name="Nogle R."/>
            <person name="Abdalla T."/>
            <person name="Rasor B.J."/>
            <person name="Canter C."/>
            <person name="Jensen R.O."/>
            <person name="Wang L."/>
            <person name="Strutz J."/>
            <person name="Chirania P."/>
            <person name="De Tissera S."/>
            <person name="Mueller A.P."/>
            <person name="Ruan Z."/>
            <person name="Gao A."/>
            <person name="Tran L."/>
            <person name="Engle N.L."/>
            <person name="Bromley J.C."/>
            <person name="Daniell J."/>
            <person name="Conrado R."/>
            <person name="Tschaplinski T.J."/>
            <person name="Giannone R.J."/>
            <person name="Hettich R.L."/>
            <person name="Karim A.S."/>
            <person name="Simpson S.D."/>
            <person name="Brown S.D."/>
            <person name="Leang C."/>
            <person name="Jewett M.C."/>
            <person name="Kopke M."/>
        </authorList>
    </citation>
    <scope>NUCLEOTIDE SEQUENCE</scope>
    <source>
        <strain evidence="1">DJ080</strain>
    </source>
</reference>
<protein>
    <submittedName>
        <fullName evidence="1">Uncharacterized protein</fullName>
    </submittedName>
</protein>
<evidence type="ECO:0000313" key="1">
    <source>
        <dbReference type="EMBL" id="NRT91880.1"/>
    </source>
</evidence>
<gene>
    <name evidence="1" type="ORF">B0H41_005559</name>
</gene>
<reference evidence="1" key="1">
    <citation type="submission" date="2020-05" db="EMBL/GenBank/DDBJ databases">
        <authorList>
            <person name="Brown S."/>
            <person name="Huntemann M."/>
            <person name="Clum A."/>
            <person name="Spunde A."/>
            <person name="Palaniappan K."/>
            <person name="Ritter S."/>
            <person name="Mikhailova N."/>
            <person name="Chen I.-M."/>
            <person name="Stamatis D."/>
            <person name="Reddy T."/>
            <person name="O'Malley R."/>
            <person name="Daum C."/>
            <person name="Shapiro N."/>
            <person name="Ivanova N."/>
            <person name="Kyrpides N."/>
            <person name="Woyke T."/>
        </authorList>
    </citation>
    <scope>NUCLEOTIDE SEQUENCE</scope>
    <source>
        <strain evidence="1">DJ080</strain>
    </source>
</reference>
<dbReference type="AlphaFoldDB" id="A0AAX0B8Z5"/>
<comment type="caution">
    <text evidence="1">The sequence shown here is derived from an EMBL/GenBank/DDBJ whole genome shotgun (WGS) entry which is preliminary data.</text>
</comment>
<accession>A0AAX0B8Z5</accession>
<dbReference type="Proteomes" id="UP001193748">
    <property type="component" value="Unassembled WGS sequence"/>
</dbReference>